<protein>
    <recommendedName>
        <fullName evidence="4">tRNA N(3)-methylcytidine methyltransferase</fullName>
        <ecNumber evidence="4">2.1.1.-</ecNumber>
    </recommendedName>
</protein>
<organism evidence="6 7">
    <name type="scientific">Pneumocystis jirovecii (strain RU7)</name>
    <name type="common">Human pneumocystis pneumonia agent</name>
    <dbReference type="NCBI Taxonomy" id="1408657"/>
    <lineage>
        <taxon>Eukaryota</taxon>
        <taxon>Fungi</taxon>
        <taxon>Dikarya</taxon>
        <taxon>Ascomycota</taxon>
        <taxon>Taphrinomycotina</taxon>
        <taxon>Pneumocystomycetes</taxon>
        <taxon>Pneumocystaceae</taxon>
        <taxon>Pneumocystis</taxon>
    </lineage>
</organism>
<accession>A0A0W4ZGG2</accession>
<dbReference type="GO" id="GO:0106217">
    <property type="term" value="P:tRNA C3-cytosine methylation"/>
    <property type="evidence" value="ECO:0007669"/>
    <property type="project" value="EnsemblFungi"/>
</dbReference>
<dbReference type="Gene3D" id="3.40.50.150">
    <property type="entry name" value="Vaccinia Virus protein VP39"/>
    <property type="match status" value="1"/>
</dbReference>
<dbReference type="VEuPathDB" id="FungiDB:T551_02967"/>
<dbReference type="PANTHER" id="PTHR22809">
    <property type="entry name" value="METHYLTRANSFERASE-RELATED"/>
    <property type="match status" value="1"/>
</dbReference>
<dbReference type="EC" id="2.1.1.-" evidence="4"/>
<evidence type="ECO:0000256" key="1">
    <source>
        <dbReference type="ARBA" id="ARBA00009725"/>
    </source>
</evidence>
<keyword evidence="3 4" id="KW-0808">Transferase</keyword>
<name>A0A0W4ZGG2_PNEJ7</name>
<keyword evidence="7" id="KW-1185">Reference proteome</keyword>
<dbReference type="GeneID" id="28941485"/>
<evidence type="ECO:0000259" key="5">
    <source>
        <dbReference type="Pfam" id="PF08242"/>
    </source>
</evidence>
<dbReference type="PIRSF" id="PIRSF037755">
    <property type="entry name" value="Mettl2_prd"/>
    <property type="match status" value="1"/>
</dbReference>
<evidence type="ECO:0000313" key="7">
    <source>
        <dbReference type="Proteomes" id="UP000053447"/>
    </source>
</evidence>
<dbReference type="SUPFAM" id="SSF53335">
    <property type="entry name" value="S-adenosyl-L-methionine-dependent methyltransferases"/>
    <property type="match status" value="1"/>
</dbReference>
<sequence>MEENYKENSNSMRFHGSNEENVQNNSFFFDHINISNKTRNSFRSRYLVDPNKVFHYNAWDNVEWDEEQKKIAVEKIKEQMLNPVIDKKRYTVNPSFFWNKFYKNHKTNFFKDRKWLLHEFPQIYDCIMPNSGEKYILEVGCGVGNTMFPILLQNKNPLLIIHGVDYSKNAIAIIKKSNLFSGDNVRASIWDMANPNGELPEGAINVDIVILVFAFSSLSPDQWDIAILKSNGIILFRDYGRWDMTQLRFKGERLLEENFYIRGDGTRVYFFVPAIEQIQEIFGKLFKIENNELDKRLLVNRSTMQKMFRVWIQGIFRKI</sequence>
<reference evidence="7" key="1">
    <citation type="journal article" date="2016" name="Nat. Commun.">
        <title>Genome analysis of three Pneumocystis species reveals adaptation mechanisms to life exclusively in mammalian hosts.</title>
        <authorList>
            <person name="Ma L."/>
            <person name="Chen Z."/>
            <person name="Huang D.W."/>
            <person name="Kutty G."/>
            <person name="Ishihara M."/>
            <person name="Wang H."/>
            <person name="Abouelleil A."/>
            <person name="Bishop L."/>
            <person name="Davey E."/>
            <person name="Deng R."/>
            <person name="Deng X."/>
            <person name="Fan L."/>
            <person name="Fantoni G."/>
            <person name="Fitzgerald M."/>
            <person name="Gogineni E."/>
            <person name="Goldberg J.M."/>
            <person name="Handley G."/>
            <person name="Hu X."/>
            <person name="Huber C."/>
            <person name="Jiao X."/>
            <person name="Jones K."/>
            <person name="Levin J.Z."/>
            <person name="Liu Y."/>
            <person name="Macdonald P."/>
            <person name="Melnikov A."/>
            <person name="Raley C."/>
            <person name="Sassi M."/>
            <person name="Sherman B.T."/>
            <person name="Song X."/>
            <person name="Sykes S."/>
            <person name="Tran B."/>
            <person name="Walsh L."/>
            <person name="Xia Y."/>
            <person name="Yang J."/>
            <person name="Young S."/>
            <person name="Zeng Q."/>
            <person name="Zheng X."/>
            <person name="Stephens R."/>
            <person name="Nusbaum C."/>
            <person name="Birren B.W."/>
            <person name="Azadi P."/>
            <person name="Lempicki R.A."/>
            <person name="Cuomo C.A."/>
            <person name="Kovacs J.A."/>
        </authorList>
    </citation>
    <scope>NUCLEOTIDE SEQUENCE [LARGE SCALE GENOMIC DNA]</scope>
    <source>
        <strain evidence="7">RU7</strain>
    </source>
</reference>
<dbReference type="InterPro" id="IPR026113">
    <property type="entry name" value="METTL2/6/8-like"/>
</dbReference>
<dbReference type="CDD" id="cd02440">
    <property type="entry name" value="AdoMet_MTases"/>
    <property type="match status" value="1"/>
</dbReference>
<dbReference type="InterPro" id="IPR029063">
    <property type="entry name" value="SAM-dependent_MTases_sf"/>
</dbReference>
<keyword evidence="2 4" id="KW-0489">Methyltransferase</keyword>
<evidence type="ECO:0000256" key="3">
    <source>
        <dbReference type="ARBA" id="ARBA00022679"/>
    </source>
</evidence>
<proteinExistence type="inferred from homology"/>
<dbReference type="InterPro" id="IPR013217">
    <property type="entry name" value="Methyltransf_12"/>
</dbReference>
<dbReference type="STRING" id="1408657.A0A0W4ZGG2"/>
<dbReference type="AlphaFoldDB" id="A0A0W4ZGG2"/>
<dbReference type="OrthoDB" id="417697at2759"/>
<feature type="domain" description="Methyltransferase type 12" evidence="5">
    <location>
        <begin position="137"/>
        <end position="223"/>
    </location>
</feature>
<gene>
    <name evidence="6" type="ORF">T551_02967</name>
</gene>
<dbReference type="Proteomes" id="UP000053447">
    <property type="component" value="Unassembled WGS sequence"/>
</dbReference>
<dbReference type="GO" id="GO:0052735">
    <property type="term" value="F:tRNA (cytidine-3-)-methyltransferase activity"/>
    <property type="evidence" value="ECO:0007669"/>
    <property type="project" value="EnsemblFungi"/>
</dbReference>
<evidence type="ECO:0000256" key="2">
    <source>
        <dbReference type="ARBA" id="ARBA00022603"/>
    </source>
</evidence>
<dbReference type="Pfam" id="PF08242">
    <property type="entry name" value="Methyltransf_12"/>
    <property type="match status" value="1"/>
</dbReference>
<dbReference type="EMBL" id="LFWA01000014">
    <property type="protein sequence ID" value="KTW27468.1"/>
    <property type="molecule type" value="Genomic_DNA"/>
</dbReference>
<comment type="function">
    <text evidence="4">S-adenosyl-L-methionine-dependent methyltransferase.</text>
</comment>
<evidence type="ECO:0000313" key="6">
    <source>
        <dbReference type="EMBL" id="KTW27468.1"/>
    </source>
</evidence>
<evidence type="ECO:0000256" key="4">
    <source>
        <dbReference type="PIRNR" id="PIRNR037755"/>
    </source>
</evidence>
<dbReference type="RefSeq" id="XP_018228438.1">
    <property type="nucleotide sequence ID" value="XM_018375230.1"/>
</dbReference>
<dbReference type="PANTHER" id="PTHR22809:SF11">
    <property type="entry name" value="TRNA N(3)-METHYLCYTIDINE METHYLTRANSFERASE METTL2"/>
    <property type="match status" value="1"/>
</dbReference>
<comment type="similarity">
    <text evidence="1 4">Belongs to the methyltransferase superfamily. METL family.</text>
</comment>
<comment type="caution">
    <text evidence="6">The sequence shown here is derived from an EMBL/GenBank/DDBJ whole genome shotgun (WGS) entry which is preliminary data.</text>
</comment>